<reference evidence="5" key="2">
    <citation type="submission" date="2020-05" db="UniProtKB">
        <authorList>
            <consortium name="EnsemblMetazoa"/>
        </authorList>
    </citation>
    <scope>IDENTIFICATION</scope>
    <source>
        <strain evidence="5">IAEA</strain>
    </source>
</reference>
<sequence length="217" mass="24768">MERLQRADVLTYFSSRHQYSEQMVSTVIVQLLDALQYLHWHGYCHFNLQPDNIVMTSGSIMQLILGELPLTDGGVVINGIISYAAQEPWLLSDERGASLSEGQRARISLARAIYKPASIYLLDDLLNAVDTHVGRHRFEEVIGPRSCLAQQNISRILITHQVHFLNEADWIIIIENGRISRQGTYKELIITELDFAKLLEHPQRENSESESTTRKNI</sequence>
<dbReference type="PANTHER" id="PTHR24223:SF415">
    <property type="entry name" value="FI20190P1"/>
    <property type="match status" value="1"/>
</dbReference>
<dbReference type="PANTHER" id="PTHR24223">
    <property type="entry name" value="ATP-BINDING CASSETTE SUB-FAMILY C"/>
    <property type="match status" value="1"/>
</dbReference>
<accession>A0A1B0C639</accession>
<dbReference type="InterPro" id="IPR000719">
    <property type="entry name" value="Prot_kinase_dom"/>
</dbReference>
<evidence type="ECO:0000259" key="3">
    <source>
        <dbReference type="PROSITE" id="PS50011"/>
    </source>
</evidence>
<keyword evidence="1" id="KW-0547">Nucleotide-binding</keyword>
<dbReference type="VEuPathDB" id="VectorBase:GPPI050168"/>
<dbReference type="GO" id="GO:0005524">
    <property type="term" value="F:ATP binding"/>
    <property type="evidence" value="ECO:0007669"/>
    <property type="project" value="UniProtKB-KW"/>
</dbReference>
<dbReference type="GO" id="GO:0016020">
    <property type="term" value="C:membrane"/>
    <property type="evidence" value="ECO:0007669"/>
    <property type="project" value="TreeGrafter"/>
</dbReference>
<dbReference type="AlphaFoldDB" id="A0A1B0C639"/>
<dbReference type="InterPro" id="IPR027417">
    <property type="entry name" value="P-loop_NTPase"/>
</dbReference>
<dbReference type="Gene3D" id="3.40.50.300">
    <property type="entry name" value="P-loop containing nucleotide triphosphate hydrolases"/>
    <property type="match status" value="1"/>
</dbReference>
<keyword evidence="6" id="KW-1185">Reference proteome</keyword>
<dbReference type="InterPro" id="IPR011009">
    <property type="entry name" value="Kinase-like_dom_sf"/>
</dbReference>
<reference evidence="6" key="1">
    <citation type="submission" date="2015-01" db="EMBL/GenBank/DDBJ databases">
        <authorList>
            <person name="Aksoy S."/>
            <person name="Warren W."/>
            <person name="Wilson R.K."/>
        </authorList>
    </citation>
    <scope>NUCLEOTIDE SEQUENCE [LARGE SCALE GENOMIC DNA]</scope>
    <source>
        <strain evidence="6">IAEA</strain>
    </source>
</reference>
<evidence type="ECO:0000313" key="6">
    <source>
        <dbReference type="Proteomes" id="UP000092460"/>
    </source>
</evidence>
<dbReference type="Gene3D" id="1.10.510.10">
    <property type="entry name" value="Transferase(Phosphotransferase) domain 1"/>
    <property type="match status" value="1"/>
</dbReference>
<organism evidence="5 6">
    <name type="scientific">Glossina palpalis gambiensis</name>
    <dbReference type="NCBI Taxonomy" id="67801"/>
    <lineage>
        <taxon>Eukaryota</taxon>
        <taxon>Metazoa</taxon>
        <taxon>Ecdysozoa</taxon>
        <taxon>Arthropoda</taxon>
        <taxon>Hexapoda</taxon>
        <taxon>Insecta</taxon>
        <taxon>Pterygota</taxon>
        <taxon>Neoptera</taxon>
        <taxon>Endopterygota</taxon>
        <taxon>Diptera</taxon>
        <taxon>Brachycera</taxon>
        <taxon>Muscomorpha</taxon>
        <taxon>Hippoboscoidea</taxon>
        <taxon>Glossinidae</taxon>
        <taxon>Glossina</taxon>
    </lineage>
</organism>
<proteinExistence type="predicted"/>
<dbReference type="PROSITE" id="PS50011">
    <property type="entry name" value="PROTEIN_KINASE_DOM"/>
    <property type="match status" value="1"/>
</dbReference>
<evidence type="ECO:0000256" key="2">
    <source>
        <dbReference type="ARBA" id="ARBA00022840"/>
    </source>
</evidence>
<protein>
    <recommendedName>
        <fullName evidence="7">Protein kinase domain-containing protein</fullName>
    </recommendedName>
</protein>
<dbReference type="GO" id="GO:0004672">
    <property type="term" value="F:protein kinase activity"/>
    <property type="evidence" value="ECO:0007669"/>
    <property type="project" value="InterPro"/>
</dbReference>
<dbReference type="GO" id="GO:0042626">
    <property type="term" value="F:ATPase-coupled transmembrane transporter activity"/>
    <property type="evidence" value="ECO:0007669"/>
    <property type="project" value="TreeGrafter"/>
</dbReference>
<keyword evidence="2" id="KW-0067">ATP-binding</keyword>
<dbReference type="GO" id="GO:0016887">
    <property type="term" value="F:ATP hydrolysis activity"/>
    <property type="evidence" value="ECO:0007669"/>
    <property type="project" value="InterPro"/>
</dbReference>
<dbReference type="STRING" id="67801.A0A1B0C639"/>
<dbReference type="InterPro" id="IPR003439">
    <property type="entry name" value="ABC_transporter-like_ATP-bd"/>
</dbReference>
<dbReference type="Proteomes" id="UP000092460">
    <property type="component" value="Unassembled WGS sequence"/>
</dbReference>
<feature type="domain" description="ABC transporter" evidence="4">
    <location>
        <begin position="4"/>
        <end position="201"/>
    </location>
</feature>
<dbReference type="EnsemblMetazoa" id="GPPI050168-RA">
    <property type="protein sequence ID" value="GPPI050168-PA"/>
    <property type="gene ID" value="GPPI050168"/>
</dbReference>
<evidence type="ECO:0000256" key="1">
    <source>
        <dbReference type="ARBA" id="ARBA00022741"/>
    </source>
</evidence>
<dbReference type="EMBL" id="JXJN01026422">
    <property type="status" value="NOT_ANNOTATED_CDS"/>
    <property type="molecule type" value="Genomic_DNA"/>
</dbReference>
<dbReference type="InterPro" id="IPR050173">
    <property type="entry name" value="ABC_transporter_C-like"/>
</dbReference>
<evidence type="ECO:0000259" key="4">
    <source>
        <dbReference type="PROSITE" id="PS50893"/>
    </source>
</evidence>
<feature type="domain" description="Protein kinase" evidence="3">
    <location>
        <begin position="1"/>
        <end position="217"/>
    </location>
</feature>
<dbReference type="SUPFAM" id="SSF56112">
    <property type="entry name" value="Protein kinase-like (PK-like)"/>
    <property type="match status" value="1"/>
</dbReference>
<evidence type="ECO:0008006" key="7">
    <source>
        <dbReference type="Google" id="ProtNLM"/>
    </source>
</evidence>
<dbReference type="PROSITE" id="PS50893">
    <property type="entry name" value="ABC_TRANSPORTER_2"/>
    <property type="match status" value="1"/>
</dbReference>
<dbReference type="SUPFAM" id="SSF52540">
    <property type="entry name" value="P-loop containing nucleoside triphosphate hydrolases"/>
    <property type="match status" value="1"/>
</dbReference>
<evidence type="ECO:0000313" key="5">
    <source>
        <dbReference type="EnsemblMetazoa" id="GPPI050168-PA"/>
    </source>
</evidence>
<name>A0A1B0C639_9MUSC</name>